<evidence type="ECO:0000259" key="9">
    <source>
        <dbReference type="PROSITE" id="PS51012"/>
    </source>
</evidence>
<name>A0A3S1KA57_9BACL</name>
<organism evidence="10 11">
    <name type="scientific">Paenibacillus anaericanus</name>
    <dbReference type="NCBI Taxonomy" id="170367"/>
    <lineage>
        <taxon>Bacteria</taxon>
        <taxon>Bacillati</taxon>
        <taxon>Bacillota</taxon>
        <taxon>Bacilli</taxon>
        <taxon>Bacillales</taxon>
        <taxon>Paenibacillaceae</taxon>
        <taxon>Paenibacillus</taxon>
    </lineage>
</organism>
<dbReference type="OrthoDB" id="266913at2"/>
<evidence type="ECO:0000256" key="1">
    <source>
        <dbReference type="ARBA" id="ARBA00004651"/>
    </source>
</evidence>
<keyword evidence="6 8" id="KW-1133">Transmembrane helix</keyword>
<feature type="transmembrane region" description="Helical" evidence="8">
    <location>
        <begin position="217"/>
        <end position="241"/>
    </location>
</feature>
<dbReference type="GO" id="GO:0005886">
    <property type="term" value="C:plasma membrane"/>
    <property type="evidence" value="ECO:0007669"/>
    <property type="project" value="UniProtKB-SubCell"/>
</dbReference>
<evidence type="ECO:0000313" key="10">
    <source>
        <dbReference type="EMBL" id="RUT47449.1"/>
    </source>
</evidence>
<proteinExistence type="inferred from homology"/>
<feature type="transmembrane region" description="Helical" evidence="8">
    <location>
        <begin position="340"/>
        <end position="362"/>
    </location>
</feature>
<dbReference type="EMBL" id="RZNY01000004">
    <property type="protein sequence ID" value="RUT47449.1"/>
    <property type="molecule type" value="Genomic_DNA"/>
</dbReference>
<dbReference type="RefSeq" id="WP_127191327.1">
    <property type="nucleotide sequence ID" value="NZ_RZNY01000004.1"/>
</dbReference>
<keyword evidence="4" id="KW-1003">Cell membrane</keyword>
<feature type="domain" description="ABC transmembrane type-2" evidence="9">
    <location>
        <begin position="137"/>
        <end position="365"/>
    </location>
</feature>
<feature type="transmembrane region" description="Helical" evidence="8">
    <location>
        <begin position="17"/>
        <end position="36"/>
    </location>
</feature>
<dbReference type="Pfam" id="PF12698">
    <property type="entry name" value="ABC2_membrane_3"/>
    <property type="match status" value="1"/>
</dbReference>
<evidence type="ECO:0000256" key="5">
    <source>
        <dbReference type="ARBA" id="ARBA00022692"/>
    </source>
</evidence>
<comment type="caution">
    <text evidence="10">The sequence shown here is derived from an EMBL/GenBank/DDBJ whole genome shotgun (WGS) entry which is preliminary data.</text>
</comment>
<keyword evidence="11" id="KW-1185">Reference proteome</keyword>
<sequence>MFTVFWAQWRKERRSPFMLIIFLSLSIVGTVLMSMTTNNKMLIDVFGVPELTTAEETAWIQLLNQSEAYQFKMRAEQPSRDAVREGRADVAIKLSENNYKIISAIESPNVVLVEQHVFHVFAKEMQIREASTHSGDENQFRADVEHNLQRPALTLQTQAWDGNPIVKYDINLQFLFGLTLFLVIYTIGFKVTGVLMEKTTGVWNRVILSPVRKTEMYLGHLIYSFLIGFIQIIIVFLIFHYGFGYQLMEHFDMILVICATYMFTMVAFAMLLAGVMRTPEQFSSLLSATVPIMPMLGGIYVPPGTITNKFILGISELFPLTHAMKALTGVAMFNESLTDVAMPIAKLLFIGVICMGVGINLMERRKA</sequence>
<dbReference type="PANTHER" id="PTHR30294">
    <property type="entry name" value="MEMBRANE COMPONENT OF ABC TRANSPORTER YHHJ-RELATED"/>
    <property type="match status" value="1"/>
</dbReference>
<dbReference type="GO" id="GO:0140359">
    <property type="term" value="F:ABC-type transporter activity"/>
    <property type="evidence" value="ECO:0007669"/>
    <property type="project" value="InterPro"/>
</dbReference>
<keyword evidence="3" id="KW-0813">Transport</keyword>
<evidence type="ECO:0000256" key="7">
    <source>
        <dbReference type="ARBA" id="ARBA00023136"/>
    </source>
</evidence>
<feature type="transmembrane region" description="Helical" evidence="8">
    <location>
        <begin position="174"/>
        <end position="196"/>
    </location>
</feature>
<feature type="transmembrane region" description="Helical" evidence="8">
    <location>
        <begin position="253"/>
        <end position="275"/>
    </location>
</feature>
<evidence type="ECO:0000313" key="11">
    <source>
        <dbReference type="Proteomes" id="UP000279446"/>
    </source>
</evidence>
<evidence type="ECO:0000256" key="8">
    <source>
        <dbReference type="SAM" id="Phobius"/>
    </source>
</evidence>
<reference evidence="10 11" key="1">
    <citation type="submission" date="2018-12" db="EMBL/GenBank/DDBJ databases">
        <authorList>
            <person name="Sun L."/>
            <person name="Chen Z."/>
        </authorList>
    </citation>
    <scope>NUCLEOTIDE SEQUENCE [LARGE SCALE GENOMIC DNA]</scope>
    <source>
        <strain evidence="10 11">DSM 15890</strain>
    </source>
</reference>
<keyword evidence="7 8" id="KW-0472">Membrane</keyword>
<dbReference type="PANTHER" id="PTHR30294:SF29">
    <property type="entry name" value="MULTIDRUG ABC TRANSPORTER PERMEASE YBHS-RELATED"/>
    <property type="match status" value="1"/>
</dbReference>
<dbReference type="Proteomes" id="UP000279446">
    <property type="component" value="Unassembled WGS sequence"/>
</dbReference>
<keyword evidence="5 8" id="KW-0812">Transmembrane</keyword>
<dbReference type="InterPro" id="IPR013525">
    <property type="entry name" value="ABC2_TM"/>
</dbReference>
<evidence type="ECO:0000256" key="2">
    <source>
        <dbReference type="ARBA" id="ARBA00007783"/>
    </source>
</evidence>
<gene>
    <name evidence="10" type="ORF">EJP82_07010</name>
</gene>
<evidence type="ECO:0000256" key="4">
    <source>
        <dbReference type="ARBA" id="ARBA00022475"/>
    </source>
</evidence>
<dbReference type="PROSITE" id="PS51012">
    <property type="entry name" value="ABC_TM2"/>
    <property type="match status" value="1"/>
</dbReference>
<accession>A0A3S1KA57</accession>
<dbReference type="AlphaFoldDB" id="A0A3S1KA57"/>
<dbReference type="InterPro" id="IPR047817">
    <property type="entry name" value="ABC2_TM_bact-type"/>
</dbReference>
<protein>
    <submittedName>
        <fullName evidence="10">ABC transporter permease</fullName>
    </submittedName>
</protein>
<comment type="subcellular location">
    <subcellularLocation>
        <location evidence="1">Cell membrane</location>
        <topology evidence="1">Multi-pass membrane protein</topology>
    </subcellularLocation>
</comment>
<feature type="transmembrane region" description="Helical" evidence="8">
    <location>
        <begin position="282"/>
        <end position="301"/>
    </location>
</feature>
<dbReference type="InterPro" id="IPR051449">
    <property type="entry name" value="ABC-2_transporter_component"/>
</dbReference>
<evidence type="ECO:0000256" key="6">
    <source>
        <dbReference type="ARBA" id="ARBA00022989"/>
    </source>
</evidence>
<evidence type="ECO:0000256" key="3">
    <source>
        <dbReference type="ARBA" id="ARBA00022448"/>
    </source>
</evidence>
<comment type="similarity">
    <text evidence="2">Belongs to the ABC-2 integral membrane protein family.</text>
</comment>